<evidence type="ECO:0000256" key="6">
    <source>
        <dbReference type="RuleBase" id="RU363042"/>
    </source>
</evidence>
<sequence precursor="true">MKKNIFNLIIILISLAVPFVVVFSTQSFGNFLQQISKLDARWIILSLAFMFLYWFFESLSLHVISVFHGIKEKISHSFSYTMVGQFFNSITPFQTGGQPAQVVYMMKNGINSGNASSIVMIKFVAFQSVLTIYSLVVILFTYKDFSAKVPFLFPFTVLGLGVHASMIGISMLFSYNRTLTERILKFIFKTLKKIKIFKGDEVEAEKNLENSLSKFHDNAYLLKKNPKLLIKLFILTMIQLSFFFSIPYLIYRGFGGGSSSYFELFAAAVFIATVISIIPLPGAAGGAEISSYTFFHFFFEGNAVFTAMLLWRIITFYSCIGFGGLFTVVCPNKSKKVVKEKE</sequence>
<keyword evidence="6" id="KW-0443">Lipid metabolism</keyword>
<dbReference type="InterPro" id="IPR022791">
    <property type="entry name" value="L-PG_synthase/AglD"/>
</dbReference>
<feature type="transmembrane region" description="Helical" evidence="6">
    <location>
        <begin position="228"/>
        <end position="250"/>
    </location>
</feature>
<dbReference type="EC" id="2.3.2.3" evidence="6"/>
<feature type="transmembrane region" description="Helical" evidence="6">
    <location>
        <begin position="262"/>
        <end position="284"/>
    </location>
</feature>
<keyword evidence="4 6" id="KW-1133">Transmembrane helix</keyword>
<dbReference type="NCBIfam" id="TIGR00374">
    <property type="entry name" value="flippase-like domain"/>
    <property type="match status" value="1"/>
</dbReference>
<organism evidence="7 8">
    <name type="scientific">Pseudobacteroides cellulosolvens ATCC 35603 = DSM 2933</name>
    <dbReference type="NCBI Taxonomy" id="398512"/>
    <lineage>
        <taxon>Bacteria</taxon>
        <taxon>Bacillati</taxon>
        <taxon>Bacillota</taxon>
        <taxon>Clostridia</taxon>
        <taxon>Eubacteriales</taxon>
        <taxon>Oscillospiraceae</taxon>
        <taxon>Pseudobacteroides</taxon>
    </lineage>
</organism>
<protein>
    <recommendedName>
        <fullName evidence="6">Phosphatidylglycerol lysyltransferase</fullName>
        <ecNumber evidence="6">2.3.2.3</ecNumber>
    </recommendedName>
    <alternativeName>
        <fullName evidence="6">Lysylphosphatidylglycerol synthase</fullName>
    </alternativeName>
</protein>
<feature type="transmembrane region" description="Helical" evidence="6">
    <location>
        <begin position="115"/>
        <end position="140"/>
    </location>
</feature>
<dbReference type="eggNOG" id="COG0392">
    <property type="taxonomic scope" value="Bacteria"/>
</dbReference>
<gene>
    <name evidence="6" type="primary">mprF</name>
    <name evidence="7" type="ORF">Bccel_3494</name>
</gene>
<feature type="transmembrane region" description="Helical" evidence="6">
    <location>
        <begin position="304"/>
        <end position="329"/>
    </location>
</feature>
<keyword evidence="6 7" id="KW-0808">Transferase</keyword>
<keyword evidence="3 6" id="KW-0812">Transmembrane</keyword>
<dbReference type="STRING" id="398512.Bccel_3494"/>
<dbReference type="Proteomes" id="UP000036923">
    <property type="component" value="Unassembled WGS sequence"/>
</dbReference>
<dbReference type="GO" id="GO:0050071">
    <property type="term" value="F:phosphatidylglycerol lysyltransferase activity"/>
    <property type="evidence" value="ECO:0007669"/>
    <property type="project" value="UniProtKB-EC"/>
</dbReference>
<dbReference type="GO" id="GO:0005886">
    <property type="term" value="C:plasma membrane"/>
    <property type="evidence" value="ECO:0007669"/>
    <property type="project" value="UniProtKB-SubCell"/>
</dbReference>
<feature type="transmembrane region" description="Helical" evidence="6">
    <location>
        <begin position="152"/>
        <end position="175"/>
    </location>
</feature>
<keyword evidence="6" id="KW-0046">Antibiotic resistance</keyword>
<evidence type="ECO:0000256" key="4">
    <source>
        <dbReference type="ARBA" id="ARBA00022989"/>
    </source>
</evidence>
<dbReference type="GO" id="GO:0046677">
    <property type="term" value="P:response to antibiotic"/>
    <property type="evidence" value="ECO:0007669"/>
    <property type="project" value="UniProtKB-KW"/>
</dbReference>
<comment type="function">
    <text evidence="6">Catalyzes the transfer of a lysyl group from L-lysyl-tRNA(Lys) to membrane-bound phosphatidylglycerol (PG), which produces lysylphosphatidylglycerol (LPG), a major component of the bacterial membrane with a positive net charge. LPG synthesis contributes to bacterial virulence as it is involved in the resistance mechanism against cationic antimicrobial peptides (CAMP) produces by the host's immune system (defensins, cathelicidins) and by the competing microorganisms.</text>
</comment>
<keyword evidence="5 6" id="KW-0472">Membrane</keyword>
<comment type="caution">
    <text evidence="7">The sequence shown here is derived from an EMBL/GenBank/DDBJ whole genome shotgun (WGS) entry which is preliminary data.</text>
</comment>
<name>A0A0L6JRC2_9FIRM</name>
<evidence type="ECO:0000256" key="5">
    <source>
        <dbReference type="ARBA" id="ARBA00023136"/>
    </source>
</evidence>
<keyword evidence="2" id="KW-1003">Cell membrane</keyword>
<dbReference type="RefSeq" id="WP_036944654.1">
    <property type="nucleotide sequence ID" value="NZ_JQKC01000033.1"/>
</dbReference>
<dbReference type="OrthoDB" id="9810654at2"/>
<proteinExistence type="inferred from homology"/>
<evidence type="ECO:0000256" key="3">
    <source>
        <dbReference type="ARBA" id="ARBA00022692"/>
    </source>
</evidence>
<feature type="transmembrane region" description="Helical" evidence="6">
    <location>
        <begin position="6"/>
        <end position="28"/>
    </location>
</feature>
<dbReference type="PANTHER" id="PTHR37693">
    <property type="entry name" value="PHOSPHATIDYLGLYCEROL LYSYLTRANSFERASE"/>
    <property type="match status" value="1"/>
</dbReference>
<evidence type="ECO:0000256" key="1">
    <source>
        <dbReference type="ARBA" id="ARBA00004651"/>
    </source>
</evidence>
<evidence type="ECO:0000256" key="2">
    <source>
        <dbReference type="ARBA" id="ARBA00022475"/>
    </source>
</evidence>
<dbReference type="GO" id="GO:0006629">
    <property type="term" value="P:lipid metabolic process"/>
    <property type="evidence" value="ECO:0007669"/>
    <property type="project" value="UniProtKB-KW"/>
</dbReference>
<dbReference type="PANTHER" id="PTHR37693:SF1">
    <property type="entry name" value="INTEGRAL MEMBRANE PROTEIN"/>
    <property type="match status" value="1"/>
</dbReference>
<comment type="catalytic activity">
    <reaction evidence="6">
        <text>L-lysyl-tRNA(Lys) + a 1,2-diacyl-sn-glycero-3-phospho-(1'-sn-glycerol) = a 1,2-diacyl-sn-glycero-3-phospho-1'-(3'-O-L-lysyl)-sn-glycerol + tRNA(Lys)</text>
        <dbReference type="Rhea" id="RHEA:10668"/>
        <dbReference type="Rhea" id="RHEA-COMP:9696"/>
        <dbReference type="Rhea" id="RHEA-COMP:9697"/>
        <dbReference type="ChEBI" id="CHEBI:64716"/>
        <dbReference type="ChEBI" id="CHEBI:75792"/>
        <dbReference type="ChEBI" id="CHEBI:78442"/>
        <dbReference type="ChEBI" id="CHEBI:78529"/>
        <dbReference type="EC" id="2.3.2.3"/>
    </reaction>
</comment>
<reference evidence="8" key="1">
    <citation type="submission" date="2015-07" db="EMBL/GenBank/DDBJ databases">
        <title>Near-Complete Genome Sequence of the Cellulolytic Bacterium Bacteroides (Pseudobacteroides) cellulosolvens ATCC 35603.</title>
        <authorList>
            <person name="Dassa B."/>
            <person name="Utturkar S.M."/>
            <person name="Klingeman D.M."/>
            <person name="Hurt R.A."/>
            <person name="Keller M."/>
            <person name="Xu J."/>
            <person name="Reddy Y.H.K."/>
            <person name="Borovok I."/>
            <person name="Grinberg I.R."/>
            <person name="Lamed R."/>
            <person name="Zhivin O."/>
            <person name="Bayer E.A."/>
            <person name="Brown S.D."/>
        </authorList>
    </citation>
    <scope>NUCLEOTIDE SEQUENCE [LARGE SCALE GENOMIC DNA]</scope>
    <source>
        <strain evidence="8">DSM 2933</strain>
    </source>
</reference>
<accession>A0A0L6JRC2</accession>
<evidence type="ECO:0000313" key="8">
    <source>
        <dbReference type="Proteomes" id="UP000036923"/>
    </source>
</evidence>
<dbReference type="AlphaFoldDB" id="A0A0L6JRC2"/>
<comment type="subcellular location">
    <subcellularLocation>
        <location evidence="1 6">Cell membrane</location>
        <topology evidence="1 6">Multi-pass membrane protein</topology>
    </subcellularLocation>
</comment>
<feature type="transmembrane region" description="Helical" evidence="6">
    <location>
        <begin position="40"/>
        <end position="56"/>
    </location>
</feature>
<comment type="similarity">
    <text evidence="6">Belongs to the LPG synthase family.</text>
</comment>
<evidence type="ECO:0000313" key="7">
    <source>
        <dbReference type="EMBL" id="KNY28220.1"/>
    </source>
</evidence>
<dbReference type="Pfam" id="PF03706">
    <property type="entry name" value="LPG_synthase_TM"/>
    <property type="match status" value="1"/>
</dbReference>
<keyword evidence="8" id="KW-1185">Reference proteome</keyword>
<dbReference type="EMBL" id="LGTC01000001">
    <property type="protein sequence ID" value="KNY28220.1"/>
    <property type="molecule type" value="Genomic_DNA"/>
</dbReference>